<dbReference type="EMBL" id="CM002295">
    <property type="protein sequence ID" value="ESW14331.1"/>
    <property type="molecule type" value="Genomic_DNA"/>
</dbReference>
<dbReference type="InterPro" id="IPR016140">
    <property type="entry name" value="Bifunc_inhib/LTP/seed_store"/>
</dbReference>
<dbReference type="AlphaFoldDB" id="V7BCX5"/>
<proteinExistence type="predicted"/>
<dbReference type="PANTHER" id="PTHR33286">
    <property type="entry name" value="BIFUNCTIONAL INHIBITOR/LIPID-TRANSFER PROTEIN/SEED STORAGE 2S ALBUMIN SUPERFAMILY PROTEIN"/>
    <property type="match status" value="1"/>
</dbReference>
<organism evidence="2 3">
    <name type="scientific">Phaseolus vulgaris</name>
    <name type="common">Kidney bean</name>
    <name type="synonym">French bean</name>
    <dbReference type="NCBI Taxonomy" id="3885"/>
    <lineage>
        <taxon>Eukaryota</taxon>
        <taxon>Viridiplantae</taxon>
        <taxon>Streptophyta</taxon>
        <taxon>Embryophyta</taxon>
        <taxon>Tracheophyta</taxon>
        <taxon>Spermatophyta</taxon>
        <taxon>Magnoliopsida</taxon>
        <taxon>eudicotyledons</taxon>
        <taxon>Gunneridae</taxon>
        <taxon>Pentapetalae</taxon>
        <taxon>rosids</taxon>
        <taxon>fabids</taxon>
        <taxon>Fabales</taxon>
        <taxon>Fabaceae</taxon>
        <taxon>Papilionoideae</taxon>
        <taxon>50 kb inversion clade</taxon>
        <taxon>NPAAA clade</taxon>
        <taxon>indigoferoid/millettioid clade</taxon>
        <taxon>Phaseoleae</taxon>
        <taxon>Phaseolus</taxon>
    </lineage>
</organism>
<reference evidence="3" key="1">
    <citation type="journal article" date="2014" name="Nat. Genet.">
        <title>A reference genome for common bean and genome-wide analysis of dual domestications.</title>
        <authorList>
            <person name="Schmutz J."/>
            <person name="McClean P.E."/>
            <person name="Mamidi S."/>
            <person name="Wu G.A."/>
            <person name="Cannon S.B."/>
            <person name="Grimwood J."/>
            <person name="Jenkins J."/>
            <person name="Shu S."/>
            <person name="Song Q."/>
            <person name="Chavarro C."/>
            <person name="Torres-Torres M."/>
            <person name="Geffroy V."/>
            <person name="Moghaddam S.M."/>
            <person name="Gao D."/>
            <person name="Abernathy B."/>
            <person name="Barry K."/>
            <person name="Blair M."/>
            <person name="Brick M.A."/>
            <person name="Chovatia M."/>
            <person name="Gepts P."/>
            <person name="Goodstein D.M."/>
            <person name="Gonzales M."/>
            <person name="Hellsten U."/>
            <person name="Hyten D.L."/>
            <person name="Jia G."/>
            <person name="Kelly J.D."/>
            <person name="Kudrna D."/>
            <person name="Lee R."/>
            <person name="Richard M.M."/>
            <person name="Miklas P.N."/>
            <person name="Osorno J.M."/>
            <person name="Rodrigues J."/>
            <person name="Thareau V."/>
            <person name="Urrea C.A."/>
            <person name="Wang M."/>
            <person name="Yu Y."/>
            <person name="Zhang M."/>
            <person name="Wing R.A."/>
            <person name="Cregan P.B."/>
            <person name="Rokhsar D.S."/>
            <person name="Jackson S.A."/>
        </authorList>
    </citation>
    <scope>NUCLEOTIDE SEQUENCE [LARGE SCALE GENOMIC DNA]</scope>
    <source>
        <strain evidence="3">cv. G19833</strain>
    </source>
</reference>
<dbReference type="OMA" id="GIVCMEK"/>
<evidence type="ECO:0000313" key="3">
    <source>
        <dbReference type="Proteomes" id="UP000000226"/>
    </source>
</evidence>
<dbReference type="Gene3D" id="1.10.110.10">
    <property type="entry name" value="Plant lipid-transfer and hydrophobic proteins"/>
    <property type="match status" value="1"/>
</dbReference>
<sequence length="127" mass="13988">MKPSIASMFMLILKMDKKMFAGARTMLVVCGIVVMVMVNLPLISAQAECGDVLRVSNECGGYIQRFGGKTPPSQQCCDALGNTDVKCLCRYLGRYEMFYSMEKIVYVLNECKMPLPSGTQCGSYTAP</sequence>
<keyword evidence="3" id="KW-1185">Reference proteome</keyword>
<evidence type="ECO:0000313" key="2">
    <source>
        <dbReference type="EMBL" id="ESW14331.1"/>
    </source>
</evidence>
<dbReference type="InterPro" id="IPR044741">
    <property type="entry name" value="NsLTP-like"/>
</dbReference>
<dbReference type="Pfam" id="PF14368">
    <property type="entry name" value="LTP_2"/>
    <property type="match status" value="1"/>
</dbReference>
<feature type="domain" description="Bifunctional inhibitor/plant lipid transfer protein/seed storage helical" evidence="1">
    <location>
        <begin position="49"/>
        <end position="121"/>
    </location>
</feature>
<dbReference type="InterPro" id="IPR036312">
    <property type="entry name" value="Bifun_inhib/LTP/seed_sf"/>
</dbReference>
<dbReference type="SMART" id="SM00499">
    <property type="entry name" value="AAI"/>
    <property type="match status" value="1"/>
</dbReference>
<name>V7BCX5_PHAVU</name>
<evidence type="ECO:0000259" key="1">
    <source>
        <dbReference type="SMART" id="SM00499"/>
    </source>
</evidence>
<dbReference type="PANTHER" id="PTHR33286:SF1">
    <property type="entry name" value="OS01G0800600 PROTEIN"/>
    <property type="match status" value="1"/>
</dbReference>
<dbReference type="Proteomes" id="UP000000226">
    <property type="component" value="Chromosome 8"/>
</dbReference>
<dbReference type="CDD" id="cd04660">
    <property type="entry name" value="nsLTP_like"/>
    <property type="match status" value="1"/>
</dbReference>
<dbReference type="OrthoDB" id="1372934at2759"/>
<accession>V7BCX5</accession>
<dbReference type="Gramene" id="ESW14331">
    <property type="protein sequence ID" value="ESW14331"/>
    <property type="gene ID" value="PHAVU_008G271900g"/>
</dbReference>
<protein>
    <recommendedName>
        <fullName evidence="1">Bifunctional inhibitor/plant lipid transfer protein/seed storage helical domain-containing protein</fullName>
    </recommendedName>
</protein>
<dbReference type="eggNOG" id="ENOG502S7IJ">
    <property type="taxonomic scope" value="Eukaryota"/>
</dbReference>
<dbReference type="STRING" id="3885.V7BCX5"/>
<gene>
    <name evidence="2" type="ORF">PHAVU_008G271900g</name>
</gene>
<dbReference type="SUPFAM" id="SSF47699">
    <property type="entry name" value="Bifunctional inhibitor/lipid-transfer protein/seed storage 2S albumin"/>
    <property type="match status" value="1"/>
</dbReference>